<keyword evidence="1" id="KW-0472">Membrane</keyword>
<dbReference type="Pfam" id="PF07235">
    <property type="entry name" value="DUF1427"/>
    <property type="match status" value="1"/>
</dbReference>
<keyword evidence="1" id="KW-0812">Transmembrane</keyword>
<keyword evidence="4" id="KW-1185">Reference proteome</keyword>
<dbReference type="EMBL" id="QEOB01000023">
    <property type="protein sequence ID" value="PVX72767.1"/>
    <property type="molecule type" value="Genomic_DNA"/>
</dbReference>
<proteinExistence type="predicted"/>
<organism evidence="3 4">
    <name type="scientific">Paraburkholderia unamae</name>
    <dbReference type="NCBI Taxonomy" id="219649"/>
    <lineage>
        <taxon>Bacteria</taxon>
        <taxon>Pseudomonadati</taxon>
        <taxon>Pseudomonadota</taxon>
        <taxon>Betaproteobacteria</taxon>
        <taxon>Burkholderiales</taxon>
        <taxon>Burkholderiaceae</taxon>
        <taxon>Paraburkholderia</taxon>
    </lineage>
</organism>
<reference evidence="3 4" key="1">
    <citation type="submission" date="2018-05" db="EMBL/GenBank/DDBJ databases">
        <title>Genomic Encyclopedia of Type Strains, Phase IV (KMG-V): Genome sequencing to study the core and pangenomes of soil and plant-associated prokaryotes.</title>
        <authorList>
            <person name="Whitman W."/>
        </authorList>
    </citation>
    <scope>NUCLEOTIDE SEQUENCE [LARGE SCALE GENOMIC DNA]</scope>
    <source>
        <strain evidence="3 4">SCZa-39</strain>
    </source>
</reference>
<evidence type="ECO:0000313" key="4">
    <source>
        <dbReference type="Proteomes" id="UP000245712"/>
    </source>
</evidence>
<comment type="caution">
    <text evidence="3">The sequence shown here is derived from an EMBL/GenBank/DDBJ whole genome shotgun (WGS) entry which is preliminary data.</text>
</comment>
<name>A0ABX5KBF7_9BURK</name>
<dbReference type="Proteomes" id="UP000245712">
    <property type="component" value="Unassembled WGS sequence"/>
</dbReference>
<gene>
    <name evidence="3" type="ORF">C7402_123115</name>
    <name evidence="2" type="ORF">C7402_1236</name>
</gene>
<dbReference type="InterPro" id="IPR020017">
    <property type="entry name" value="XapX_domain"/>
</dbReference>
<dbReference type="EMBL" id="QEOB01000023">
    <property type="protein sequence ID" value="PVX72876.1"/>
    <property type="molecule type" value="Genomic_DNA"/>
</dbReference>
<accession>A0ABX5KBF7</accession>
<evidence type="ECO:0000313" key="3">
    <source>
        <dbReference type="EMBL" id="PVX72876.1"/>
    </source>
</evidence>
<evidence type="ECO:0000256" key="1">
    <source>
        <dbReference type="SAM" id="Phobius"/>
    </source>
</evidence>
<feature type="transmembrane region" description="Helical" evidence="1">
    <location>
        <begin position="6"/>
        <end position="23"/>
    </location>
</feature>
<dbReference type="InterPro" id="IPR009872">
    <property type="entry name" value="DUF1427"/>
</dbReference>
<dbReference type="RefSeq" id="WP_112178348.1">
    <property type="nucleotide sequence ID" value="NZ_CAJZAT010000058.1"/>
</dbReference>
<keyword evidence="1" id="KW-1133">Transmembrane helix</keyword>
<feature type="transmembrane region" description="Helical" evidence="1">
    <location>
        <begin position="30"/>
        <end position="49"/>
    </location>
</feature>
<dbReference type="NCBIfam" id="TIGR03510">
    <property type="entry name" value="XapX"/>
    <property type="match status" value="1"/>
</dbReference>
<sequence>MESYLVSLGAGVLIGVIYSVIKVRSPAPPLIALVGLLGMVIGAQAVPALKPLLGL</sequence>
<evidence type="ECO:0000313" key="2">
    <source>
        <dbReference type="EMBL" id="PVX72767.1"/>
    </source>
</evidence>
<protein>
    <submittedName>
        <fullName evidence="3">XapX domain-containing protein</fullName>
    </submittedName>
</protein>